<dbReference type="SUPFAM" id="SSF54593">
    <property type="entry name" value="Glyoxalase/Bleomycin resistance protein/Dihydroxybiphenyl dioxygenase"/>
    <property type="match status" value="1"/>
</dbReference>
<keyword evidence="3" id="KW-1185">Reference proteome</keyword>
<dbReference type="Pfam" id="PF00903">
    <property type="entry name" value="Glyoxalase"/>
    <property type="match status" value="1"/>
</dbReference>
<evidence type="ECO:0000313" key="2">
    <source>
        <dbReference type="EMBL" id="TBT88441.1"/>
    </source>
</evidence>
<dbReference type="InterPro" id="IPR004360">
    <property type="entry name" value="Glyas_Fos-R_dOase_dom"/>
</dbReference>
<dbReference type="InterPro" id="IPR037523">
    <property type="entry name" value="VOC_core"/>
</dbReference>
<comment type="caution">
    <text evidence="2">The sequence shown here is derived from an EMBL/GenBank/DDBJ whole genome shotgun (WGS) entry which is preliminary data.</text>
</comment>
<dbReference type="RefSeq" id="WP_131166572.1">
    <property type="nucleotide sequence ID" value="NZ_CANLBI010000006.1"/>
</dbReference>
<gene>
    <name evidence="2" type="ORF">ET989_00305</name>
</gene>
<dbReference type="PANTHER" id="PTHR36503:SF1">
    <property type="entry name" value="BLR2520 PROTEIN"/>
    <property type="match status" value="1"/>
</dbReference>
<sequence>MDMRISLVTLGVADLDRSRAFYGALGWSESPSPDGIVFYQAGGLVVALWERSALAIDSGTQDLDRGGWGGVTLAVNVSEPSEVDRLMAEAADAGARVVREPAATYWGGYAGVFCDPDDHPWEIAYNPYWTVTDDGRTLVGADGRG</sequence>
<dbReference type="CDD" id="cd07251">
    <property type="entry name" value="VOC_like"/>
    <property type="match status" value="1"/>
</dbReference>
<feature type="domain" description="VOC" evidence="1">
    <location>
        <begin position="4"/>
        <end position="126"/>
    </location>
</feature>
<name>A0A4Q9KGQ5_9ACTN</name>
<dbReference type="Proteomes" id="UP000292373">
    <property type="component" value="Unassembled WGS sequence"/>
</dbReference>
<protein>
    <submittedName>
        <fullName evidence="2">VOC family protein</fullName>
    </submittedName>
</protein>
<dbReference type="AlphaFoldDB" id="A0A4Q9KGQ5"/>
<dbReference type="EMBL" id="SDMQ01000001">
    <property type="protein sequence ID" value="TBT88441.1"/>
    <property type="molecule type" value="Genomic_DNA"/>
</dbReference>
<dbReference type="InterPro" id="IPR029068">
    <property type="entry name" value="Glyas_Bleomycin-R_OHBP_Dase"/>
</dbReference>
<accession>A0A4Q9KGQ5</accession>
<dbReference type="PANTHER" id="PTHR36503">
    <property type="entry name" value="BLR2520 PROTEIN"/>
    <property type="match status" value="1"/>
</dbReference>
<evidence type="ECO:0000259" key="1">
    <source>
        <dbReference type="PROSITE" id="PS51819"/>
    </source>
</evidence>
<proteinExistence type="predicted"/>
<organism evidence="2 3">
    <name type="scientific">Propioniciclava sinopodophylli</name>
    <dbReference type="NCBI Taxonomy" id="1837344"/>
    <lineage>
        <taxon>Bacteria</taxon>
        <taxon>Bacillati</taxon>
        <taxon>Actinomycetota</taxon>
        <taxon>Actinomycetes</taxon>
        <taxon>Propionibacteriales</taxon>
        <taxon>Propionibacteriaceae</taxon>
        <taxon>Propioniciclava</taxon>
    </lineage>
</organism>
<dbReference type="OrthoDB" id="9798430at2"/>
<evidence type="ECO:0000313" key="3">
    <source>
        <dbReference type="Proteomes" id="UP000292373"/>
    </source>
</evidence>
<dbReference type="Gene3D" id="3.10.180.10">
    <property type="entry name" value="2,3-Dihydroxybiphenyl 1,2-Dioxygenase, domain 1"/>
    <property type="match status" value="1"/>
</dbReference>
<reference evidence="2 3" key="1">
    <citation type="submission" date="2019-01" db="EMBL/GenBank/DDBJ databases">
        <title>Lactibacter flavus gen. nov., sp. nov., a novel bacterium of the family Propionibacteriaceae isolated from raw milk and dairy products.</title>
        <authorList>
            <person name="Huptas C."/>
            <person name="Wenning M."/>
            <person name="Breitenwieser F."/>
            <person name="Doll E."/>
            <person name="Von Neubeck M."/>
            <person name="Busse H.-J."/>
            <person name="Scherer S."/>
        </authorList>
    </citation>
    <scope>NUCLEOTIDE SEQUENCE [LARGE SCALE GENOMIC DNA]</scope>
    <source>
        <strain evidence="2 3">KCTC 33808</strain>
    </source>
</reference>
<dbReference type="PROSITE" id="PS51819">
    <property type="entry name" value="VOC"/>
    <property type="match status" value="1"/>
</dbReference>